<sequence>MRPFIVLLAVIAVALAQKAQKAGPYSGSGKHAAAGQHAGVAYSSEEVPSHKAYSQHGGAYQGFSGAQHGGAA</sequence>
<feature type="chain" id="PRO_5035163666" evidence="1">
    <location>
        <begin position="17"/>
        <end position="72"/>
    </location>
</feature>
<feature type="non-terminal residue" evidence="2">
    <location>
        <position position="72"/>
    </location>
</feature>
<gene>
    <name evidence="2" type="ORF">AFUS01_LOCUS36100</name>
</gene>
<feature type="signal peptide" evidence="1">
    <location>
        <begin position="1"/>
        <end position="16"/>
    </location>
</feature>
<name>A0A8J2KZ67_9HEXA</name>
<accession>A0A8J2KZ67</accession>
<dbReference type="EMBL" id="CAJVCH010538329">
    <property type="protein sequence ID" value="CAG7826029.1"/>
    <property type="molecule type" value="Genomic_DNA"/>
</dbReference>
<evidence type="ECO:0000256" key="1">
    <source>
        <dbReference type="SAM" id="SignalP"/>
    </source>
</evidence>
<organism evidence="2 3">
    <name type="scientific">Allacma fusca</name>
    <dbReference type="NCBI Taxonomy" id="39272"/>
    <lineage>
        <taxon>Eukaryota</taxon>
        <taxon>Metazoa</taxon>
        <taxon>Ecdysozoa</taxon>
        <taxon>Arthropoda</taxon>
        <taxon>Hexapoda</taxon>
        <taxon>Collembola</taxon>
        <taxon>Symphypleona</taxon>
        <taxon>Sminthuridae</taxon>
        <taxon>Allacma</taxon>
    </lineage>
</organism>
<evidence type="ECO:0000313" key="3">
    <source>
        <dbReference type="Proteomes" id="UP000708208"/>
    </source>
</evidence>
<keyword evidence="1" id="KW-0732">Signal</keyword>
<evidence type="ECO:0000313" key="2">
    <source>
        <dbReference type="EMBL" id="CAG7826029.1"/>
    </source>
</evidence>
<reference evidence="2" key="1">
    <citation type="submission" date="2021-06" db="EMBL/GenBank/DDBJ databases">
        <authorList>
            <person name="Hodson N. C."/>
            <person name="Mongue J. A."/>
            <person name="Jaron S. K."/>
        </authorList>
    </citation>
    <scope>NUCLEOTIDE SEQUENCE</scope>
</reference>
<keyword evidence="3" id="KW-1185">Reference proteome</keyword>
<dbReference type="Proteomes" id="UP000708208">
    <property type="component" value="Unassembled WGS sequence"/>
</dbReference>
<comment type="caution">
    <text evidence="2">The sequence shown here is derived from an EMBL/GenBank/DDBJ whole genome shotgun (WGS) entry which is preliminary data.</text>
</comment>
<protein>
    <submittedName>
        <fullName evidence="2">Uncharacterized protein</fullName>
    </submittedName>
</protein>
<dbReference type="AlphaFoldDB" id="A0A8J2KZ67"/>
<proteinExistence type="predicted"/>